<dbReference type="EMBL" id="PJQM01000402">
    <property type="protein sequence ID" value="RCI05387.1"/>
    <property type="molecule type" value="Genomic_DNA"/>
</dbReference>
<evidence type="ECO:0000256" key="1">
    <source>
        <dbReference type="SAM" id="MobiDB-lite"/>
    </source>
</evidence>
<feature type="region of interest" description="Disordered" evidence="1">
    <location>
        <begin position="896"/>
        <end position="946"/>
    </location>
</feature>
<dbReference type="OrthoDB" id="5563754at2759"/>
<dbReference type="SMART" id="SM00233">
    <property type="entry name" value="PH"/>
    <property type="match status" value="2"/>
</dbReference>
<feature type="compositionally biased region" description="Low complexity" evidence="1">
    <location>
        <begin position="433"/>
        <end position="443"/>
    </location>
</feature>
<evidence type="ECO:0000259" key="2">
    <source>
        <dbReference type="PROSITE" id="PS50003"/>
    </source>
</evidence>
<feature type="region of interest" description="Disordered" evidence="1">
    <location>
        <begin position="1006"/>
        <end position="1050"/>
    </location>
</feature>
<dbReference type="Pfam" id="PF25381">
    <property type="entry name" value="PH_26"/>
    <property type="match status" value="1"/>
</dbReference>
<feature type="compositionally biased region" description="Basic and acidic residues" evidence="1">
    <location>
        <begin position="1024"/>
        <end position="1036"/>
    </location>
</feature>
<feature type="region of interest" description="Disordered" evidence="1">
    <location>
        <begin position="431"/>
        <end position="456"/>
    </location>
</feature>
<organism evidence="3 4">
    <name type="scientific">Rhizopus stolonifer</name>
    <name type="common">Rhizopus nigricans</name>
    <dbReference type="NCBI Taxonomy" id="4846"/>
    <lineage>
        <taxon>Eukaryota</taxon>
        <taxon>Fungi</taxon>
        <taxon>Fungi incertae sedis</taxon>
        <taxon>Mucoromycota</taxon>
        <taxon>Mucoromycotina</taxon>
        <taxon>Mucoromycetes</taxon>
        <taxon>Mucorales</taxon>
        <taxon>Mucorineae</taxon>
        <taxon>Rhizopodaceae</taxon>
        <taxon>Rhizopus</taxon>
    </lineage>
</organism>
<dbReference type="InterPro" id="IPR001849">
    <property type="entry name" value="PH_domain"/>
</dbReference>
<sequence>LCYPLFSNTGQLKVFIDDIQLKINRHCLALKHRNLSILGKGLVANPLLLSRLWHVLRVVSFPRKWLAEIKTVIRKYILPYKPAPSRSALCRQKKFGGISLVDIEDQSLALQLPLDHSCGAIIHRLRLVSSTPNVPIPIPESVSRLPSLEALTQLITRLPPLLCSETWSSRWYLDLPLSCVALPRPMQNSSPILSPSSIPLRFLVSDLLQWDPIFGCLCSAFFPPGGRQDSSLFLIPQTNDLITTGTFDPPKNSLFTSDPNRLPRLASINSKKALIQKLRPSQLRRYWHPYWVIITHPRHLPLIYLIIYCSSPRIGVLFGLWTYLLKLLHHGGVYYMDQSLQQKNSIDRIRPSIHHRSAPYVQQQRKIFLFQKPHLQMTNSKYIQTNKEENDDNISEYKPSPRTSRRPVTMSTRRSSRLLYLEKYGLNQPGWHSSDNLNDCSNDSSEEEEPDPRENIEKQRKKIEEYKAQHKAKTQPDLFAPNKQLIGDIPLKRPVSIRNYVQNTSTQKRPSRFVKPINSASSIGKVVLPPTEFIHVHKLLEAYEKKIYIEGYLQKKNDLKSDGTSCNTNKCSVWYVELCGPVLSLWDASSSSNQDVYPQYINITDSTVNIEASSVPNTFSLNTAGANRYILQTLNAELVGHWVSALRLSCFECSRIQEIYTGAFLSRPNFSNCLDVPKKPHLTATGFLHVRFPNATGWKQYWVSASNEKRKKSLFGKKMVSTHGRILFYESKKAKYPVMTLQRVVQAYTVYPESPKLINMATLFKIEGSLYKNGNGGDLQLVHSCSGVLLMSSTAGELAEWLVNIFDTFELYGRPNLLLKDPLHPKSLNFGQVITSNARLFLEPAEIRSVDMKDSLLSNKSDFSAILAQKLKNAAVNRSRPPRPVSNIRYSRPLTCASDISDEEDQKSESESDSEDGSLFKPNKPMDKSSNEIPMSNAASKSSSEISEISSSNTIAGTTNMILQPVNKTAIEDDFANSILNSPQFNNAAKQLPKQRPLKKKSIRIASTSNSQGSESSSSQKNENIQRRKVSAEKGQIKQTSIPKSPTYSHRASMASPIWSMNHSTSSIINPEYSNNWETSSVDPRMMSGPASPPLSSVDKLRPQRPISMQYPFNVAGYNNPSESTSENNDDDDAPIADRYSVSSNLSNQSRAKNRRSGQSYVKPNRYSGYFNVPENRKNSEDQNMMWNRMMMEQRQQQLMMQQYMQTYNTMPMMMPAMDPRLYPQQPYMMMDPRMMSSSPMMMPPNMMPPNMMPPPPSLTNAHTNTSNRSYRNSHQFPKDVDPHRRYEKKNMSSAASVADSACTTELRPRRAKN</sequence>
<reference evidence="3 4" key="1">
    <citation type="journal article" date="2018" name="G3 (Bethesda)">
        <title>Phylogenetic and Phylogenomic Definition of Rhizopus Species.</title>
        <authorList>
            <person name="Gryganskyi A.P."/>
            <person name="Golan J."/>
            <person name="Dolatabadi S."/>
            <person name="Mondo S."/>
            <person name="Robb S."/>
            <person name="Idnurm A."/>
            <person name="Muszewska A."/>
            <person name="Steczkiewicz K."/>
            <person name="Masonjones S."/>
            <person name="Liao H.L."/>
            <person name="Gajdeczka M.T."/>
            <person name="Anike F."/>
            <person name="Vuek A."/>
            <person name="Anishchenko I.M."/>
            <person name="Voigt K."/>
            <person name="de Hoog G.S."/>
            <person name="Smith M.E."/>
            <person name="Heitman J."/>
            <person name="Vilgalys R."/>
            <person name="Stajich J.E."/>
        </authorList>
    </citation>
    <scope>NUCLEOTIDE SEQUENCE [LARGE SCALE GENOMIC DNA]</scope>
    <source>
        <strain evidence="3 4">LSU 92-RS-03</strain>
    </source>
</reference>
<feature type="compositionally biased region" description="Polar residues" evidence="1">
    <location>
        <begin position="1141"/>
        <end position="1162"/>
    </location>
</feature>
<accession>A0A367KTB6</accession>
<comment type="caution">
    <text evidence="3">The sequence shown here is derived from an EMBL/GenBank/DDBJ whole genome shotgun (WGS) entry which is preliminary data.</text>
</comment>
<dbReference type="PROSITE" id="PS50003">
    <property type="entry name" value="PH_DOMAIN"/>
    <property type="match status" value="1"/>
</dbReference>
<dbReference type="Gene3D" id="2.30.29.30">
    <property type="entry name" value="Pleckstrin-homology domain (PH domain)/Phosphotyrosine-binding domain (PTB)"/>
    <property type="match status" value="1"/>
</dbReference>
<feature type="domain" description="PH" evidence="2">
    <location>
        <begin position="546"/>
        <end position="651"/>
    </location>
</feature>
<gene>
    <name evidence="3" type="ORF">CU098_011987</name>
</gene>
<feature type="region of interest" description="Disordered" evidence="1">
    <location>
        <begin position="383"/>
        <end position="413"/>
    </location>
</feature>
<evidence type="ECO:0000313" key="4">
    <source>
        <dbReference type="Proteomes" id="UP000253551"/>
    </source>
</evidence>
<feature type="compositionally biased region" description="Low complexity" evidence="1">
    <location>
        <begin position="936"/>
        <end position="946"/>
    </location>
</feature>
<keyword evidence="4" id="KW-1185">Reference proteome</keyword>
<feature type="region of interest" description="Disordered" evidence="1">
    <location>
        <begin position="1257"/>
        <end position="1314"/>
    </location>
</feature>
<dbReference type="Proteomes" id="UP000253551">
    <property type="component" value="Unassembled WGS sequence"/>
</dbReference>
<feature type="compositionally biased region" description="Polar residues" evidence="1">
    <location>
        <begin position="1259"/>
        <end position="1276"/>
    </location>
</feature>
<feature type="compositionally biased region" description="Low complexity" evidence="1">
    <location>
        <begin position="1007"/>
        <end position="1019"/>
    </location>
</feature>
<dbReference type="SUPFAM" id="SSF50729">
    <property type="entry name" value="PH domain-like"/>
    <property type="match status" value="1"/>
</dbReference>
<name>A0A367KTB6_RHIST</name>
<dbReference type="STRING" id="4846.A0A367KTB6"/>
<protein>
    <recommendedName>
        <fullName evidence="2">PH domain-containing protein</fullName>
    </recommendedName>
</protein>
<feature type="compositionally biased region" description="Basic and acidic residues" evidence="1">
    <location>
        <begin position="1277"/>
        <end position="1291"/>
    </location>
</feature>
<dbReference type="InterPro" id="IPR058155">
    <property type="entry name" value="Skg3/CAF120-like_PH"/>
</dbReference>
<proteinExistence type="predicted"/>
<feature type="compositionally biased region" description="Acidic residues" evidence="1">
    <location>
        <begin position="900"/>
        <end position="916"/>
    </location>
</feature>
<dbReference type="Pfam" id="PF00169">
    <property type="entry name" value="PH"/>
    <property type="match status" value="1"/>
</dbReference>
<feature type="compositionally biased region" description="Polar residues" evidence="1">
    <location>
        <begin position="1037"/>
        <end position="1050"/>
    </location>
</feature>
<feature type="region of interest" description="Disordered" evidence="1">
    <location>
        <begin position="1080"/>
        <end position="1178"/>
    </location>
</feature>
<feature type="non-terminal residue" evidence="3">
    <location>
        <position position="1"/>
    </location>
</feature>
<evidence type="ECO:0000313" key="3">
    <source>
        <dbReference type="EMBL" id="RCI05387.1"/>
    </source>
</evidence>
<dbReference type="InterPro" id="IPR011993">
    <property type="entry name" value="PH-like_dom_sf"/>
</dbReference>